<keyword evidence="2" id="KW-1185">Reference proteome</keyword>
<gene>
    <name evidence="1" type="ORF">ACFOOR_04600</name>
</gene>
<accession>A0ABV6ZVD4</accession>
<evidence type="ECO:0000313" key="2">
    <source>
        <dbReference type="Proteomes" id="UP001595379"/>
    </source>
</evidence>
<dbReference type="EMBL" id="JBHRSV010000002">
    <property type="protein sequence ID" value="MFC2925380.1"/>
    <property type="molecule type" value="Genomic_DNA"/>
</dbReference>
<protein>
    <submittedName>
        <fullName evidence="1">GspMb/PilO family protein</fullName>
    </submittedName>
</protein>
<organism evidence="1 2">
    <name type="scientific">Hyphobacterium vulgare</name>
    <dbReference type="NCBI Taxonomy" id="1736751"/>
    <lineage>
        <taxon>Bacteria</taxon>
        <taxon>Pseudomonadati</taxon>
        <taxon>Pseudomonadota</taxon>
        <taxon>Alphaproteobacteria</taxon>
        <taxon>Maricaulales</taxon>
        <taxon>Maricaulaceae</taxon>
        <taxon>Hyphobacterium</taxon>
    </lineage>
</organism>
<name>A0ABV6ZVD4_9PROT</name>
<proteinExistence type="predicted"/>
<sequence>MTEDSRRALSLASLLVLVIAVIALTAWSVSGWVSTQDRIAVAERDAELPPAADPQRYLLTAASRAQARADLQTRLNEMARQNGVTLSRFDTEPANPDDALRMLSEVEVSGSIGEISAFLHAVESTTPALIVTEAGLRPARTEGQLRLTASIEARLSPGAAE</sequence>
<dbReference type="Proteomes" id="UP001595379">
    <property type="component" value="Unassembled WGS sequence"/>
</dbReference>
<reference evidence="2" key="1">
    <citation type="journal article" date="2019" name="Int. J. Syst. Evol. Microbiol.">
        <title>The Global Catalogue of Microorganisms (GCM) 10K type strain sequencing project: providing services to taxonomists for standard genome sequencing and annotation.</title>
        <authorList>
            <consortium name="The Broad Institute Genomics Platform"/>
            <consortium name="The Broad Institute Genome Sequencing Center for Infectious Disease"/>
            <person name="Wu L."/>
            <person name="Ma J."/>
        </authorList>
    </citation>
    <scope>NUCLEOTIDE SEQUENCE [LARGE SCALE GENOMIC DNA]</scope>
    <source>
        <strain evidence="2">KCTC 52487</strain>
    </source>
</reference>
<dbReference type="Pfam" id="PF10741">
    <property type="entry name" value="T2SSM_b"/>
    <property type="match status" value="1"/>
</dbReference>
<dbReference type="Gene3D" id="3.30.70.60">
    <property type="match status" value="1"/>
</dbReference>
<dbReference type="InterPro" id="IPR034756">
    <property type="entry name" value="T2SSM_b"/>
</dbReference>
<dbReference type="InterPro" id="IPR014717">
    <property type="entry name" value="Transl_elong_EF1B/ribsomal_bS6"/>
</dbReference>
<dbReference type="RefSeq" id="WP_343164995.1">
    <property type="nucleotide sequence ID" value="NZ_JBHRSV010000002.1"/>
</dbReference>
<evidence type="ECO:0000313" key="1">
    <source>
        <dbReference type="EMBL" id="MFC2925380.1"/>
    </source>
</evidence>
<comment type="caution">
    <text evidence="1">The sequence shown here is derived from an EMBL/GenBank/DDBJ whole genome shotgun (WGS) entry which is preliminary data.</text>
</comment>